<dbReference type="Proteomes" id="UP001479436">
    <property type="component" value="Unassembled WGS sequence"/>
</dbReference>
<gene>
    <name evidence="1" type="ORF">K7432_006508</name>
</gene>
<dbReference type="InterPro" id="IPR036028">
    <property type="entry name" value="SH3-like_dom_sf"/>
</dbReference>
<evidence type="ECO:0000313" key="2">
    <source>
        <dbReference type="Proteomes" id="UP001479436"/>
    </source>
</evidence>
<protein>
    <recommendedName>
        <fullName evidence="3">SH3 domain-containing protein</fullName>
    </recommendedName>
</protein>
<dbReference type="EMBL" id="JASJQH010007165">
    <property type="protein sequence ID" value="KAK9716984.1"/>
    <property type="molecule type" value="Genomic_DNA"/>
</dbReference>
<evidence type="ECO:0008006" key="3">
    <source>
        <dbReference type="Google" id="ProtNLM"/>
    </source>
</evidence>
<comment type="caution">
    <text evidence="1">The sequence shown here is derived from an EMBL/GenBank/DDBJ whole genome shotgun (WGS) entry which is preliminary data.</text>
</comment>
<evidence type="ECO:0000313" key="1">
    <source>
        <dbReference type="EMBL" id="KAK9716984.1"/>
    </source>
</evidence>
<proteinExistence type="predicted"/>
<reference evidence="1 2" key="1">
    <citation type="submission" date="2023-04" db="EMBL/GenBank/DDBJ databases">
        <title>Genome of Basidiobolus ranarum AG-B5.</title>
        <authorList>
            <person name="Stajich J.E."/>
            <person name="Carter-House D."/>
            <person name="Gryganskyi A."/>
        </authorList>
    </citation>
    <scope>NUCLEOTIDE SEQUENCE [LARGE SCALE GENOMIC DNA]</scope>
    <source>
        <strain evidence="1 2">AG-B5</strain>
    </source>
</reference>
<name>A0ABR2W1M9_9FUNG</name>
<accession>A0ABR2W1M9</accession>
<organism evidence="1 2">
    <name type="scientific">Basidiobolus ranarum</name>
    <dbReference type="NCBI Taxonomy" id="34480"/>
    <lineage>
        <taxon>Eukaryota</taxon>
        <taxon>Fungi</taxon>
        <taxon>Fungi incertae sedis</taxon>
        <taxon>Zoopagomycota</taxon>
        <taxon>Entomophthoromycotina</taxon>
        <taxon>Basidiobolomycetes</taxon>
        <taxon>Basidiobolales</taxon>
        <taxon>Basidiobolaceae</taxon>
        <taxon>Basidiobolus</taxon>
    </lineage>
</organism>
<sequence>MLWCCCTDDTSDDHPRRGSVTPSVAVPSRGIFVALRSFPTAHENVNNPYSRHPPLHFSKGDKIQLVENHIKHMIGYVDSDPTQALGWLPCDALEFISQNHSSMYSALTSTDTLHDADSTDIKRDGSISVKSLLSR</sequence>
<keyword evidence="2" id="KW-1185">Reference proteome</keyword>
<dbReference type="SUPFAM" id="SSF50044">
    <property type="entry name" value="SH3-domain"/>
    <property type="match status" value="1"/>
</dbReference>